<gene>
    <name evidence="1" type="ORF">LT85_0473</name>
</gene>
<dbReference type="EMBL" id="CP009962">
    <property type="protein sequence ID" value="AIY39633.1"/>
    <property type="molecule type" value="Genomic_DNA"/>
</dbReference>
<evidence type="ECO:0000313" key="2">
    <source>
        <dbReference type="Proteomes" id="UP000030302"/>
    </source>
</evidence>
<evidence type="ECO:0000313" key="1">
    <source>
        <dbReference type="EMBL" id="AIY39633.1"/>
    </source>
</evidence>
<accession>A0A0A1F4I8</accession>
<reference evidence="2" key="1">
    <citation type="journal article" date="2014" name="Soil Biol. Biochem.">
        <title>Structure and function of bacterial communities in ageing soils: Insights from the Mendocino ecological staircase.</title>
        <authorList>
            <person name="Uroz S."/>
            <person name="Tech J.J."/>
            <person name="Sawaya N.A."/>
            <person name="Frey-Klett P."/>
            <person name="Leveau J.H.J."/>
        </authorList>
    </citation>
    <scope>NUCLEOTIDE SEQUENCE [LARGE SCALE GENOMIC DNA]</scope>
    <source>
        <strain evidence="2">Cal35</strain>
    </source>
</reference>
<dbReference type="AlphaFoldDB" id="A0A0A1F4I8"/>
<dbReference type="Proteomes" id="UP000030302">
    <property type="component" value="Chromosome"/>
</dbReference>
<sequence>MMQSQEVLWIACPQAISIDHLHKEVVESLTLDDLTNNSYRLAQRLLCKPKAHHVAD</sequence>
<keyword evidence="2" id="KW-1185">Reference proteome</keyword>
<organism evidence="1 2">
    <name type="scientific">Collimonas arenae</name>
    <dbReference type="NCBI Taxonomy" id="279058"/>
    <lineage>
        <taxon>Bacteria</taxon>
        <taxon>Pseudomonadati</taxon>
        <taxon>Pseudomonadota</taxon>
        <taxon>Betaproteobacteria</taxon>
        <taxon>Burkholderiales</taxon>
        <taxon>Oxalobacteraceae</taxon>
        <taxon>Collimonas</taxon>
    </lineage>
</organism>
<dbReference type="KEGG" id="care:LT85_0473"/>
<dbReference type="HOGENOM" id="CLU_3006372_0_0_4"/>
<name>A0A0A1F4I8_9BURK</name>
<proteinExistence type="predicted"/>
<protein>
    <submittedName>
        <fullName evidence="1">Uncharacterized protein</fullName>
    </submittedName>
</protein>